<dbReference type="EMBL" id="KN825731">
    <property type="protein sequence ID" value="KIK81794.1"/>
    <property type="molecule type" value="Genomic_DNA"/>
</dbReference>
<sequence>RHAMPVIQRPARRAWDDKHDTNCKRINKVIHTRNGGVTLCRLWQCKCRCHEKHNHMHHCSGCGAITHGASRCP</sequence>
<keyword evidence="2" id="KW-1185">Reference proteome</keyword>
<reference evidence="2" key="2">
    <citation type="submission" date="2015-01" db="EMBL/GenBank/DDBJ databases">
        <title>Evolutionary Origins and Diversification of the Mycorrhizal Mutualists.</title>
        <authorList>
            <consortium name="DOE Joint Genome Institute"/>
            <consortium name="Mycorrhizal Genomics Consortium"/>
            <person name="Kohler A."/>
            <person name="Kuo A."/>
            <person name="Nagy L.G."/>
            <person name="Floudas D."/>
            <person name="Copeland A."/>
            <person name="Barry K.W."/>
            <person name="Cichocki N."/>
            <person name="Veneault-Fourrey C."/>
            <person name="LaButti K."/>
            <person name="Lindquist E.A."/>
            <person name="Lipzen A."/>
            <person name="Lundell T."/>
            <person name="Morin E."/>
            <person name="Murat C."/>
            <person name="Riley R."/>
            <person name="Ohm R."/>
            <person name="Sun H."/>
            <person name="Tunlid A."/>
            <person name="Henrissat B."/>
            <person name="Grigoriev I.V."/>
            <person name="Hibbett D.S."/>
            <person name="Martin F."/>
        </authorList>
    </citation>
    <scope>NUCLEOTIDE SEQUENCE [LARGE SCALE GENOMIC DNA]</scope>
    <source>
        <strain evidence="2">Ve08.2h10</strain>
    </source>
</reference>
<feature type="non-terminal residue" evidence="1">
    <location>
        <position position="1"/>
    </location>
</feature>
<reference evidence="1 2" key="1">
    <citation type="submission" date="2014-04" db="EMBL/GenBank/DDBJ databases">
        <authorList>
            <consortium name="DOE Joint Genome Institute"/>
            <person name="Kuo A."/>
            <person name="Kohler A."/>
            <person name="Jargeat P."/>
            <person name="Nagy L.G."/>
            <person name="Floudas D."/>
            <person name="Copeland A."/>
            <person name="Barry K.W."/>
            <person name="Cichocki N."/>
            <person name="Veneault-Fourrey C."/>
            <person name="LaButti K."/>
            <person name="Lindquist E.A."/>
            <person name="Lipzen A."/>
            <person name="Lundell T."/>
            <person name="Morin E."/>
            <person name="Murat C."/>
            <person name="Sun H."/>
            <person name="Tunlid A."/>
            <person name="Henrissat B."/>
            <person name="Grigoriev I.V."/>
            <person name="Hibbett D.S."/>
            <person name="Martin F."/>
            <person name="Nordberg H.P."/>
            <person name="Cantor M.N."/>
            <person name="Hua S.X."/>
        </authorList>
    </citation>
    <scope>NUCLEOTIDE SEQUENCE [LARGE SCALE GENOMIC DNA]</scope>
    <source>
        <strain evidence="1 2">Ve08.2h10</strain>
    </source>
</reference>
<dbReference type="Proteomes" id="UP000054538">
    <property type="component" value="Unassembled WGS sequence"/>
</dbReference>
<proteinExistence type="predicted"/>
<protein>
    <submittedName>
        <fullName evidence="1">Unplaced genomic scaffold scaffold_909, whole genome shotgun sequence</fullName>
    </submittedName>
</protein>
<dbReference type="HOGENOM" id="CLU_131643_2_0_1"/>
<dbReference type="InParanoid" id="A0A0D0DJI9"/>
<evidence type="ECO:0000313" key="2">
    <source>
        <dbReference type="Proteomes" id="UP000054538"/>
    </source>
</evidence>
<dbReference type="OrthoDB" id="2158839at2759"/>
<gene>
    <name evidence="1" type="ORF">PAXRUDRAFT_155249</name>
</gene>
<dbReference type="AlphaFoldDB" id="A0A0D0DJI9"/>
<organism evidence="1 2">
    <name type="scientific">Paxillus rubicundulus Ve08.2h10</name>
    <dbReference type="NCBI Taxonomy" id="930991"/>
    <lineage>
        <taxon>Eukaryota</taxon>
        <taxon>Fungi</taxon>
        <taxon>Dikarya</taxon>
        <taxon>Basidiomycota</taxon>
        <taxon>Agaricomycotina</taxon>
        <taxon>Agaricomycetes</taxon>
        <taxon>Agaricomycetidae</taxon>
        <taxon>Boletales</taxon>
        <taxon>Paxilineae</taxon>
        <taxon>Paxillaceae</taxon>
        <taxon>Paxillus</taxon>
    </lineage>
</organism>
<accession>A0A0D0DJI9</accession>
<name>A0A0D0DJI9_9AGAM</name>
<evidence type="ECO:0000313" key="1">
    <source>
        <dbReference type="EMBL" id="KIK81794.1"/>
    </source>
</evidence>